<sequence>MSDARRHSPAAERNGPPILAELQRLLPPTGVMLEIASGTGQHAAFISEGLPGWQWQPSDYEAASLPSIAMWCEGLERVRPPVMLDVLSTHWPAPQVDAIYCANMIHIAPWACTAGLMQGAARHLAPQGLLLTYGPYLEDDVPTAPSNAAFDADLRARNADWGIRRLADVAAQAAAAGFTLRERIAMPANNLLLAWSRAST</sequence>
<gene>
    <name evidence="1" type="ORF">J2X21_002064</name>
</gene>
<evidence type="ECO:0000313" key="2">
    <source>
        <dbReference type="Proteomes" id="UP001180825"/>
    </source>
</evidence>
<keyword evidence="1" id="KW-0808">Transferase</keyword>
<dbReference type="InterPro" id="IPR010342">
    <property type="entry name" value="DUF938"/>
</dbReference>
<dbReference type="Proteomes" id="UP001180825">
    <property type="component" value="Unassembled WGS sequence"/>
</dbReference>
<dbReference type="EMBL" id="JAVDXV010000003">
    <property type="protein sequence ID" value="MDR7332931.1"/>
    <property type="molecule type" value="Genomic_DNA"/>
</dbReference>
<proteinExistence type="predicted"/>
<dbReference type="GO" id="GO:0008168">
    <property type="term" value="F:methyltransferase activity"/>
    <property type="evidence" value="ECO:0007669"/>
    <property type="project" value="UniProtKB-KW"/>
</dbReference>
<dbReference type="RefSeq" id="WP_310328059.1">
    <property type="nucleotide sequence ID" value="NZ_JAVDXV010000003.1"/>
</dbReference>
<protein>
    <submittedName>
        <fullName evidence="1">SAM-dependent methyltransferase</fullName>
    </submittedName>
</protein>
<accession>A0ABU2A6W2</accession>
<keyword evidence="1" id="KW-0489">Methyltransferase</keyword>
<organism evidence="1 2">
    <name type="scientific">Roseateles asaccharophilus</name>
    <dbReference type="NCBI Taxonomy" id="582607"/>
    <lineage>
        <taxon>Bacteria</taxon>
        <taxon>Pseudomonadati</taxon>
        <taxon>Pseudomonadota</taxon>
        <taxon>Betaproteobacteria</taxon>
        <taxon>Burkholderiales</taxon>
        <taxon>Sphaerotilaceae</taxon>
        <taxon>Roseateles</taxon>
    </lineage>
</organism>
<comment type="caution">
    <text evidence="1">The sequence shown here is derived from an EMBL/GenBank/DDBJ whole genome shotgun (WGS) entry which is preliminary data.</text>
</comment>
<dbReference type="SUPFAM" id="SSF53335">
    <property type="entry name" value="S-adenosyl-L-methionine-dependent methyltransferases"/>
    <property type="match status" value="1"/>
</dbReference>
<dbReference type="Pfam" id="PF06080">
    <property type="entry name" value="DUF938"/>
    <property type="match status" value="1"/>
</dbReference>
<reference evidence="1 2" key="1">
    <citation type="submission" date="2023-07" db="EMBL/GenBank/DDBJ databases">
        <title>Sorghum-associated microbial communities from plants grown in Nebraska, USA.</title>
        <authorList>
            <person name="Schachtman D."/>
        </authorList>
    </citation>
    <scope>NUCLEOTIDE SEQUENCE [LARGE SCALE GENOMIC DNA]</scope>
    <source>
        <strain evidence="1 2">BE316</strain>
    </source>
</reference>
<dbReference type="Gene3D" id="3.40.50.150">
    <property type="entry name" value="Vaccinia Virus protein VP39"/>
    <property type="match status" value="1"/>
</dbReference>
<keyword evidence="2" id="KW-1185">Reference proteome</keyword>
<evidence type="ECO:0000313" key="1">
    <source>
        <dbReference type="EMBL" id="MDR7332931.1"/>
    </source>
</evidence>
<dbReference type="PANTHER" id="PTHR20974">
    <property type="entry name" value="UPF0585 PROTEIN CG18661"/>
    <property type="match status" value="1"/>
</dbReference>
<dbReference type="PANTHER" id="PTHR20974:SF0">
    <property type="entry name" value="UPF0585 PROTEIN CG18661"/>
    <property type="match status" value="1"/>
</dbReference>
<name>A0ABU2A6W2_9BURK</name>
<dbReference type="GO" id="GO:0032259">
    <property type="term" value="P:methylation"/>
    <property type="evidence" value="ECO:0007669"/>
    <property type="project" value="UniProtKB-KW"/>
</dbReference>
<dbReference type="InterPro" id="IPR029063">
    <property type="entry name" value="SAM-dependent_MTases_sf"/>
</dbReference>